<evidence type="ECO:0000313" key="2">
    <source>
        <dbReference type="Proteomes" id="UP000037151"/>
    </source>
</evidence>
<gene>
    <name evidence="1" type="ORF">IQ63_34495</name>
</gene>
<organism evidence="1 2">
    <name type="scientific">Streptomyces acidiscabies</name>
    <dbReference type="NCBI Taxonomy" id="42234"/>
    <lineage>
        <taxon>Bacteria</taxon>
        <taxon>Bacillati</taxon>
        <taxon>Actinomycetota</taxon>
        <taxon>Actinomycetes</taxon>
        <taxon>Kitasatosporales</taxon>
        <taxon>Streptomycetaceae</taxon>
        <taxon>Streptomyces</taxon>
    </lineage>
</organism>
<dbReference type="EMBL" id="JPPY01000192">
    <property type="protein sequence ID" value="KND28101.1"/>
    <property type="molecule type" value="Genomic_DNA"/>
</dbReference>
<sequence length="60" mass="6856">MPAAVLPSRRWRAYRAMKVLRPTKVTDRKTTARDSFTKEAVSSWPGRNAVPGPAVRFWRA</sequence>
<comment type="caution">
    <text evidence="1">The sequence shown here is derived from an EMBL/GenBank/DDBJ whole genome shotgun (WGS) entry which is preliminary data.</text>
</comment>
<dbReference type="AlphaFoldDB" id="A0A0L0JRA9"/>
<reference evidence="2" key="1">
    <citation type="submission" date="2014-07" db="EMBL/GenBank/DDBJ databases">
        <title>Genome sequencing of plant-pathogenic Streptomyces species.</title>
        <authorList>
            <person name="Harrison J."/>
            <person name="Sapp M."/>
            <person name="Thwaites R."/>
            <person name="Studholme D.J."/>
        </authorList>
    </citation>
    <scope>NUCLEOTIDE SEQUENCE [LARGE SCALE GENOMIC DNA]</scope>
    <source>
        <strain evidence="2">NCPPB 4445</strain>
    </source>
</reference>
<accession>A0A0L0JRA9</accession>
<dbReference type="Proteomes" id="UP000037151">
    <property type="component" value="Unassembled WGS sequence"/>
</dbReference>
<name>A0A0L0JRA9_9ACTN</name>
<proteinExistence type="predicted"/>
<evidence type="ECO:0000313" key="1">
    <source>
        <dbReference type="EMBL" id="KND28101.1"/>
    </source>
</evidence>
<protein>
    <submittedName>
        <fullName evidence="1">Uncharacterized protein</fullName>
    </submittedName>
</protein>